<dbReference type="GO" id="GO:0006357">
    <property type="term" value="P:regulation of transcription by RNA polymerase II"/>
    <property type="evidence" value="ECO:0007669"/>
    <property type="project" value="TreeGrafter"/>
</dbReference>
<name>J7S671_HUIN7</name>
<reference evidence="4" key="2">
    <citation type="submission" date="2012-08" db="EMBL/GenBank/DDBJ databases">
        <title>Genome sequence of Kazachstania naganishii.</title>
        <authorList>
            <person name="Gordon J.L."/>
            <person name="Armisen D."/>
            <person name="Proux-Wera E."/>
            <person name="OhEigeartaigh S.S."/>
            <person name="Byrne K.P."/>
            <person name="Wolfe K.H."/>
        </authorList>
    </citation>
    <scope>NUCLEOTIDE SEQUENCE [LARGE SCALE GENOMIC DNA]</scope>
    <source>
        <strain evidence="4">ATCC MYA-139 / BCRC 22969 / CBS 8797 / CCRC 22969 / KCTC 17520 / NBRC 10181 / NCYC 3082</strain>
    </source>
</reference>
<sequence>MKSHLQSPKQEFAQLDTKNRAALLPWSPHDRSRMDQGFGPGGTLLGGGGGSGSSFDAGRIDSMLEMENRKTPPMDAGVNIPSPPLSPKMVPLCHRDVPKFTDTQLGGHFALVSPNWPAKTGTQLHDYQRSIEDFCNTYRIFNRGEAQQGQHPADTSVLDTQSHNLRRSPTKRAKNYTTSGPATTSLNTQTVQNGGLRRYVVKKAQKQKHRKDQQSLENRPHKKQHYHHHVPHRPLTSPPPNLASASLVQKVPQYVQGTSWMEVPDHCPATGVLDHLGHKALRVEWKGSPLDLSADPLRDRLHPAELVLASILRLPVDLYLDSKRRLFLEKYCKVQRGLPFRRTDAQKACRIDVNKASRLYQAFEKVGWLDDKHFV</sequence>
<dbReference type="KEGG" id="kng:KNAG_0D04950"/>
<dbReference type="HOGENOM" id="CLU_042442_0_0_1"/>
<gene>
    <name evidence="3" type="primary">KNAG0D04950</name>
    <name evidence="3" type="ordered locus">KNAG_0D04950</name>
</gene>
<feature type="compositionally biased region" description="Polar residues" evidence="1">
    <location>
        <begin position="175"/>
        <end position="186"/>
    </location>
</feature>
<dbReference type="Gene3D" id="1.10.10.10">
    <property type="entry name" value="Winged helix-like DNA-binding domain superfamily/Winged helix DNA-binding domain"/>
    <property type="match status" value="1"/>
</dbReference>
<dbReference type="GO" id="GO:0003713">
    <property type="term" value="F:transcription coactivator activity"/>
    <property type="evidence" value="ECO:0007669"/>
    <property type="project" value="TreeGrafter"/>
</dbReference>
<dbReference type="GO" id="GO:0003682">
    <property type="term" value="F:chromatin binding"/>
    <property type="evidence" value="ECO:0007669"/>
    <property type="project" value="TreeGrafter"/>
</dbReference>
<feature type="domain" description="SWIRM" evidence="2">
    <location>
        <begin position="281"/>
        <end position="375"/>
    </location>
</feature>
<feature type="region of interest" description="Disordered" evidence="1">
    <location>
        <begin position="202"/>
        <end position="238"/>
    </location>
</feature>
<evidence type="ECO:0000256" key="1">
    <source>
        <dbReference type="SAM" id="MobiDB-lite"/>
    </source>
</evidence>
<protein>
    <recommendedName>
        <fullName evidence="2">SWIRM domain-containing protein</fullName>
    </recommendedName>
</protein>
<dbReference type="GeneID" id="34525923"/>
<feature type="region of interest" description="Disordered" evidence="1">
    <location>
        <begin position="145"/>
        <end position="186"/>
    </location>
</feature>
<dbReference type="Proteomes" id="UP000006310">
    <property type="component" value="Chromosome 4"/>
</dbReference>
<dbReference type="GO" id="GO:0070210">
    <property type="term" value="C:Rpd3L-Expanded complex"/>
    <property type="evidence" value="ECO:0007669"/>
    <property type="project" value="TreeGrafter"/>
</dbReference>
<evidence type="ECO:0000313" key="3">
    <source>
        <dbReference type="EMBL" id="CCK70234.1"/>
    </source>
</evidence>
<evidence type="ECO:0000313" key="4">
    <source>
        <dbReference type="Proteomes" id="UP000006310"/>
    </source>
</evidence>
<dbReference type="Pfam" id="PF04433">
    <property type="entry name" value="SWIRM"/>
    <property type="match status" value="1"/>
</dbReference>
<feature type="compositionally biased region" description="Basic residues" evidence="1">
    <location>
        <begin position="220"/>
        <end position="232"/>
    </location>
</feature>
<dbReference type="eggNOG" id="ENOG502R6VN">
    <property type="taxonomic scope" value="Eukaryota"/>
</dbReference>
<reference evidence="3 4" key="1">
    <citation type="journal article" date="2011" name="Proc. Natl. Acad. Sci. U.S.A.">
        <title>Evolutionary erosion of yeast sex chromosomes by mating-type switching accidents.</title>
        <authorList>
            <person name="Gordon J.L."/>
            <person name="Armisen D."/>
            <person name="Proux-Wera E."/>
            <person name="Oheigeartaigh S.S."/>
            <person name="Byrne K.P."/>
            <person name="Wolfe K.H."/>
        </authorList>
    </citation>
    <scope>NUCLEOTIDE SEQUENCE [LARGE SCALE GENOMIC DNA]</scope>
    <source>
        <strain evidence="4">ATCC MYA-139 / BCRC 22969 / CBS 8797 / CCRC 22969 / KCTC 17520 / NBRC 10181 / NCYC 3082</strain>
    </source>
</reference>
<dbReference type="InterPro" id="IPR009057">
    <property type="entry name" value="Homeodomain-like_sf"/>
</dbReference>
<dbReference type="GO" id="GO:0006338">
    <property type="term" value="P:chromatin remodeling"/>
    <property type="evidence" value="ECO:0007669"/>
    <property type="project" value="TreeGrafter"/>
</dbReference>
<dbReference type="EMBL" id="HE978317">
    <property type="protein sequence ID" value="CCK70234.1"/>
    <property type="molecule type" value="Genomic_DNA"/>
</dbReference>
<dbReference type="InterPro" id="IPR036388">
    <property type="entry name" value="WH-like_DNA-bd_sf"/>
</dbReference>
<feature type="compositionally biased region" description="Basic residues" evidence="1">
    <location>
        <begin position="202"/>
        <end position="211"/>
    </location>
</feature>
<dbReference type="AlphaFoldDB" id="J7S671"/>
<accession>J7S671</accession>
<evidence type="ECO:0000259" key="2">
    <source>
        <dbReference type="PROSITE" id="PS50934"/>
    </source>
</evidence>
<dbReference type="PANTHER" id="PTHR12374:SF21">
    <property type="entry name" value="SWIRM DOMAIN-CONTAINING PROTEIN FUN19-RELATED"/>
    <property type="match status" value="1"/>
</dbReference>
<dbReference type="SUPFAM" id="SSF46689">
    <property type="entry name" value="Homeodomain-like"/>
    <property type="match status" value="1"/>
</dbReference>
<dbReference type="FunFam" id="1.10.10.10:FF:000087">
    <property type="entry name" value="Transcriptional adapter 2"/>
    <property type="match status" value="1"/>
</dbReference>
<proteinExistence type="predicted"/>
<dbReference type="STRING" id="1071383.J7S671"/>
<dbReference type="InterPro" id="IPR007526">
    <property type="entry name" value="SWIRM"/>
</dbReference>
<dbReference type="RefSeq" id="XP_022464480.1">
    <property type="nucleotide sequence ID" value="XM_022607934.1"/>
</dbReference>
<dbReference type="OrthoDB" id="5598695at2759"/>
<keyword evidence="4" id="KW-1185">Reference proteome</keyword>
<dbReference type="PROSITE" id="PS50934">
    <property type="entry name" value="SWIRM"/>
    <property type="match status" value="1"/>
</dbReference>
<dbReference type="PANTHER" id="PTHR12374">
    <property type="entry name" value="TRANSCRIPTIONAL ADAPTOR 2 ADA2 -RELATED"/>
    <property type="match status" value="1"/>
</dbReference>
<organism evidence="3 4">
    <name type="scientific">Huiozyma naganishii (strain ATCC MYA-139 / BCRC 22969 / CBS 8797 / KCTC 17520 / NBRC 10181 / NCYC 3082 / Yp74L-3)</name>
    <name type="common">Yeast</name>
    <name type="synonym">Kazachstania naganishii</name>
    <dbReference type="NCBI Taxonomy" id="1071383"/>
    <lineage>
        <taxon>Eukaryota</taxon>
        <taxon>Fungi</taxon>
        <taxon>Dikarya</taxon>
        <taxon>Ascomycota</taxon>
        <taxon>Saccharomycotina</taxon>
        <taxon>Saccharomycetes</taxon>
        <taxon>Saccharomycetales</taxon>
        <taxon>Saccharomycetaceae</taxon>
        <taxon>Huiozyma</taxon>
    </lineage>
</organism>
<feature type="compositionally biased region" description="Basic residues" evidence="1">
    <location>
        <begin position="164"/>
        <end position="174"/>
    </location>
</feature>